<comment type="caution">
    <text evidence="1">The sequence shown here is derived from an EMBL/GenBank/DDBJ whole genome shotgun (WGS) entry which is preliminary data.</text>
</comment>
<reference evidence="1" key="1">
    <citation type="submission" date="2022-05" db="EMBL/GenBank/DDBJ databases">
        <authorList>
            <person name="Pankratov T."/>
        </authorList>
    </citation>
    <scope>NUCLEOTIDE SEQUENCE</scope>
    <source>
        <strain evidence="1">BP6-180914</strain>
    </source>
</reference>
<evidence type="ECO:0000313" key="1">
    <source>
        <dbReference type="EMBL" id="MCW6508538.1"/>
    </source>
</evidence>
<dbReference type="AlphaFoldDB" id="A0AA42CIF8"/>
<evidence type="ECO:0000313" key="2">
    <source>
        <dbReference type="Proteomes" id="UP001165667"/>
    </source>
</evidence>
<organism evidence="1 2">
    <name type="scientific">Lichenifustis flavocetrariae</name>
    <dbReference type="NCBI Taxonomy" id="2949735"/>
    <lineage>
        <taxon>Bacteria</taxon>
        <taxon>Pseudomonadati</taxon>
        <taxon>Pseudomonadota</taxon>
        <taxon>Alphaproteobacteria</taxon>
        <taxon>Hyphomicrobiales</taxon>
        <taxon>Lichenihabitantaceae</taxon>
        <taxon>Lichenifustis</taxon>
    </lineage>
</organism>
<accession>A0AA42CIF8</accession>
<proteinExistence type="predicted"/>
<protein>
    <submittedName>
        <fullName evidence="1">Glycosyltransferase</fullName>
    </submittedName>
</protein>
<dbReference type="Proteomes" id="UP001165667">
    <property type="component" value="Unassembled WGS sequence"/>
</dbReference>
<dbReference type="EMBL" id="JAMOIM010000006">
    <property type="protein sequence ID" value="MCW6508538.1"/>
    <property type="molecule type" value="Genomic_DNA"/>
</dbReference>
<sequence length="507" mass="56992">MLNSAVDEWVETLALHADILSVDMDFDLQETCERFRPDLIIADALHWGRPWPVQIVNPRAYPNIPRLLYFNSDPHDPMRPLTLRMAEELGIDAVFMSSEAYRQHLPELRHRPCYLVPLFIDDAIYRDYGLEKTIPVSVFGGHLLPGFYPWRAQLLAEIPLVFPTLIYAHPGYQKGKSKPFVVEGEAYARVLNQSHFSAADTTRLDYGVRKHLEIPASGAVLLAPHSDALKSYGFVDMENCLLGSGAELFAKIDLLARVPAEYRRVCDAGATLVRTRYTRRNWRLMLDWLECRLKLKPGQVVQQIGRYGPFRGMTPTPSSSSVMAMPQADSDMAARLRATRNAILTGHGLKEAEAALGEASQWAQHVAEPFFLMAILCLLQGDAPTAAQVIWRRMEALNMLDPVEIAWLMLIARLVGHTALETTMREQAGSSRHVGLRRVLWLLDDGCTDEATPEGGLLKRRHDDHLSVHWLGEEDFTQWCDLVRRVLMANRASPGAGSVSQRLQAAA</sequence>
<keyword evidence="2" id="KW-1185">Reference proteome</keyword>
<name>A0AA42CIF8_9HYPH</name>
<gene>
    <name evidence="1" type="ORF">M8523_10965</name>
</gene>
<dbReference type="RefSeq" id="WP_282584909.1">
    <property type="nucleotide sequence ID" value="NZ_JAMOIM010000006.1"/>
</dbReference>